<evidence type="ECO:0008006" key="3">
    <source>
        <dbReference type="Google" id="ProtNLM"/>
    </source>
</evidence>
<evidence type="ECO:0000313" key="2">
    <source>
        <dbReference type="Proteomes" id="UP000835052"/>
    </source>
</evidence>
<evidence type="ECO:0000313" key="1">
    <source>
        <dbReference type="EMBL" id="CAD6200278.1"/>
    </source>
</evidence>
<sequence length="173" mass="20172">MESALRNALNKYEKKDTLFEKLMENQENEAEPLIQECLSLLCEKNMNRGQDHTPESMLTLSKLFIKIADFRLACEMVWCSASMAVQEFITTRKLKVRLYSHNGKRDFVRALSREIGNQFAVFEACHASFYTNSHNARAVNAAFEEANDFVQQLRAYHLTDEKKKELENDNFNY</sequence>
<name>A0A8S1HUN6_9PELO</name>
<protein>
    <recommendedName>
        <fullName evidence="3">HEPN domain-containing protein</fullName>
    </recommendedName>
</protein>
<dbReference type="AlphaFoldDB" id="A0A8S1HUN6"/>
<proteinExistence type="predicted"/>
<comment type="caution">
    <text evidence="1">The sequence shown here is derived from an EMBL/GenBank/DDBJ whole genome shotgun (WGS) entry which is preliminary data.</text>
</comment>
<dbReference type="EMBL" id="CAJGYM010000286">
    <property type="protein sequence ID" value="CAD6200278.1"/>
    <property type="molecule type" value="Genomic_DNA"/>
</dbReference>
<organism evidence="1 2">
    <name type="scientific">Caenorhabditis auriculariae</name>
    <dbReference type="NCBI Taxonomy" id="2777116"/>
    <lineage>
        <taxon>Eukaryota</taxon>
        <taxon>Metazoa</taxon>
        <taxon>Ecdysozoa</taxon>
        <taxon>Nematoda</taxon>
        <taxon>Chromadorea</taxon>
        <taxon>Rhabditida</taxon>
        <taxon>Rhabditina</taxon>
        <taxon>Rhabditomorpha</taxon>
        <taxon>Rhabditoidea</taxon>
        <taxon>Rhabditidae</taxon>
        <taxon>Peloderinae</taxon>
        <taxon>Caenorhabditis</taxon>
    </lineage>
</organism>
<reference evidence="1" key="1">
    <citation type="submission" date="2020-10" db="EMBL/GenBank/DDBJ databases">
        <authorList>
            <person name="Kikuchi T."/>
        </authorList>
    </citation>
    <scope>NUCLEOTIDE SEQUENCE</scope>
    <source>
        <strain evidence="1">NKZ352</strain>
    </source>
</reference>
<gene>
    <name evidence="1" type="ORF">CAUJ_LOCUS16175</name>
</gene>
<keyword evidence="2" id="KW-1185">Reference proteome</keyword>
<accession>A0A8S1HUN6</accession>
<dbReference type="Proteomes" id="UP000835052">
    <property type="component" value="Unassembled WGS sequence"/>
</dbReference>
<dbReference type="OrthoDB" id="5819140at2759"/>